<comment type="caution">
    <text evidence="2">The sequence shown here is derived from an EMBL/GenBank/DDBJ whole genome shotgun (WGS) entry which is preliminary data.</text>
</comment>
<keyword evidence="3" id="KW-1185">Reference proteome</keyword>
<reference evidence="2 3" key="1">
    <citation type="journal article" date="2023" name="Arcadia Sci">
        <title>De novo assembly of a long-read Amblyomma americanum tick genome.</title>
        <authorList>
            <person name="Chou S."/>
            <person name="Poskanzer K.E."/>
            <person name="Rollins M."/>
            <person name="Thuy-Boun P.S."/>
        </authorList>
    </citation>
    <scope>NUCLEOTIDE SEQUENCE [LARGE SCALE GENOMIC DNA]</scope>
    <source>
        <strain evidence="2">F_SG_1</strain>
        <tissue evidence="2">Salivary glands</tissue>
    </source>
</reference>
<evidence type="ECO:0000256" key="1">
    <source>
        <dbReference type="SAM" id="MobiDB-lite"/>
    </source>
</evidence>
<feature type="compositionally biased region" description="Low complexity" evidence="1">
    <location>
        <begin position="48"/>
        <end position="61"/>
    </location>
</feature>
<evidence type="ECO:0000313" key="2">
    <source>
        <dbReference type="EMBL" id="KAK8777355.1"/>
    </source>
</evidence>
<feature type="compositionally biased region" description="Polar residues" evidence="1">
    <location>
        <begin position="91"/>
        <end position="101"/>
    </location>
</feature>
<proteinExistence type="predicted"/>
<sequence length="400" mass="41375">MTSKPQNTEAAMSDTATATVGSTREETSPSSDWNPAGSPKTLQATAGRTPPLRSRPSSSTLKDSKPSKKKKPASKSAKRGSVPTKARDSKTGVTKASGSRSVDTKKEKLLLSLRETPSAEPWKVEQATHTMSPGGTSESLVTISKDTGSTDEPLSPVFKKRGLLSSSSKRPNAPEQATNSASKSKQSTAPPSPKQTLSSSSAAQNKQDTRRSGPSSAEFSRSTTKSRKTTSKTPAGTSSGKSSVPAATGTPKQKPRKGSDVDCSCLLDVLVANVRDITGSLSKEAGGAASSVEDSAVARLPISSCPISAPPPEPSAPPALPLTPVPPAATRDVLAGVLPAARTAAHEKGCNLFEFTATAGTSSLILVVLLYLLRGFRSHVLDCGDYHNCSAANATYPPHT</sequence>
<protein>
    <submittedName>
        <fullName evidence="2">Uncharacterized protein</fullName>
    </submittedName>
</protein>
<evidence type="ECO:0000313" key="3">
    <source>
        <dbReference type="Proteomes" id="UP001321473"/>
    </source>
</evidence>
<gene>
    <name evidence="2" type="ORF">V5799_029304</name>
</gene>
<dbReference type="AlphaFoldDB" id="A0AAQ4ERR3"/>
<organism evidence="2 3">
    <name type="scientific">Amblyomma americanum</name>
    <name type="common">Lone star tick</name>
    <dbReference type="NCBI Taxonomy" id="6943"/>
    <lineage>
        <taxon>Eukaryota</taxon>
        <taxon>Metazoa</taxon>
        <taxon>Ecdysozoa</taxon>
        <taxon>Arthropoda</taxon>
        <taxon>Chelicerata</taxon>
        <taxon>Arachnida</taxon>
        <taxon>Acari</taxon>
        <taxon>Parasitiformes</taxon>
        <taxon>Ixodida</taxon>
        <taxon>Ixodoidea</taxon>
        <taxon>Ixodidae</taxon>
        <taxon>Amblyomminae</taxon>
        <taxon>Amblyomma</taxon>
    </lineage>
</organism>
<feature type="compositionally biased region" description="Polar residues" evidence="1">
    <location>
        <begin position="1"/>
        <end position="33"/>
    </location>
</feature>
<name>A0AAQ4ERR3_AMBAM</name>
<accession>A0AAQ4ERR3</accession>
<feature type="compositionally biased region" description="Basic residues" evidence="1">
    <location>
        <begin position="67"/>
        <end position="78"/>
    </location>
</feature>
<feature type="compositionally biased region" description="Polar residues" evidence="1">
    <location>
        <begin position="127"/>
        <end position="152"/>
    </location>
</feature>
<dbReference type="Proteomes" id="UP001321473">
    <property type="component" value="Unassembled WGS sequence"/>
</dbReference>
<feature type="region of interest" description="Disordered" evidence="1">
    <location>
        <begin position="1"/>
        <end position="260"/>
    </location>
</feature>
<feature type="compositionally biased region" description="Polar residues" evidence="1">
    <location>
        <begin position="175"/>
        <end position="219"/>
    </location>
</feature>
<dbReference type="EMBL" id="JARKHS020011955">
    <property type="protein sequence ID" value="KAK8777355.1"/>
    <property type="molecule type" value="Genomic_DNA"/>
</dbReference>